<keyword evidence="2" id="KW-0812">Transmembrane</keyword>
<gene>
    <name evidence="3" type="ORF">CYMTET_48788</name>
</gene>
<comment type="caution">
    <text evidence="3">The sequence shown here is derived from an EMBL/GenBank/DDBJ whole genome shotgun (WGS) entry which is preliminary data.</text>
</comment>
<feature type="compositionally biased region" description="Low complexity" evidence="1">
    <location>
        <begin position="157"/>
        <end position="193"/>
    </location>
</feature>
<sequence length="2072" mass="227710">MTLLLTCAVDCNGAALDIHMVATRDACNTGVRLPTCHILPSTLSGTHHLVPHCQPHRSPDPASSPSSRSANCHHTVAPPPAIPTASPTRSPTAPPTRSPVRSANCPRPRWHPPLLFLPAPPAHPQPHPPAHHGRRAPNCPPRWHRCPVPHCQPHPLTHSPTHPLTPSAAPTATPTVAPTTSFPTASPTRSPTASPLPQPTSAPIAFSDATTVPTVRGQTEVPTPSPPSTPYPPPPPSPGFWALPITRSPEEHEATTVAFTFGGDDVAQFACQLDEDPMTNCASPFEVAWLVAGNHSFMVEATLDSGVIMRKEYRWEVAPRLRFTSDILHATVSMQNVRTELLELQPDGPNEASYVTSTDYFLEQVHVFENKNANLDMTGAEEEQSSLSDTSGLQAYASKGAQQGVIEVLLDASNVNGTSTRNYTVVVVVADNQAINFTSAINATVFVRVHVQSTLLLLPSSGDVVPFSGQHAHAVVAGQQPTVIDPYIINVGSSVKADDGGVCSLVTTFNIAAQDNQTWVRVEPISGTLTTPGDMQTLHIVFLQLHNKSVTNQIATFKVANIVDGVEYLQELRVLLTVVSDVISNRSTAARVDDGLALHTGDSASWTVTPLDRFSNSLTLGDDNFLVDIFRTEVQPTTRKSVDGHMVTHFNESTGRYMSQVESMSPYGAYMVYVRFVDRKQQQEALEELPAWNWTDPQGCALQGSPLEYYFSPVLCYEDPDHQVADESGLRCECAAGYYNAASDIDSQLFCKICGYGRYGSRSTTLGQEEACSLCNHEGSTDGLTTLREDATSPEECVCAHGHYHAPEDLHHCAPCEPGFYQDQLNSSSCVPCLIGTQSQDTGRVEVCSEECTEGEVAPVEGLAECLSCAPDTHSEYVCIFNGSWYVDTLAFCHEFAADTLQAVCVCNEGFYQSGPDESGAFVNQTCASCSQGAQCRYGLMRGLPGYWRRDTQEIKFYQCTPEDACLGEVTSETYDREHLLHRYYETGHMEFLESTELSSCREGHDAVLCGACQNGWTLGSDGYCEDCGAKRAWWAYAVFGVCMLLLAVWLQRPFYQNVEFAMREKAVSVVQQARASSASSLQQIRHFSVSALQQWQASGEMKLHKYWSSLMSWRKGEGQKRCGDISMLALRHRLEPVANLANPSHGFETSPNDDLLASPSCESTIDVEKRRLGIAKIVALSDMATNTKGDSREELWWKNPSADLAGNSSHMSGMTLRMLDLQQNRSLMDDTVGEASLVTRTRHEQLAQCHEYGPEILRLGFKLLKDKQLWQSTLRLNDIVKGGRPDDVTVGAEELGEGRLDDIVKGERLDDGTVGAEELREGIYEPLGIDVRSLRQLAAVLVSFSQIMASFGTVYNVPWPDGFSSLLDSLQVLNFSMPSVPGLPNTGCSVTGVSFLEKHAVYLLLPVLGIAFIWIVAAVTYWMQYKRRRPVDRTEYKLFVIRTTLFILYHSYICISTSMLSYFNCVEVHDEQYLVVDLHVQCWTGPHRRNLPFAALGVLLYPIGLPVCLYLLMVKCHVPLLAKRKRRACLLHIARRVLDPTYTAHDLNRDPLLALETITFDELSALVSKMERKSSRKSSSELPGSKDHQSAPDDTSAAAAVLHSPCTASSTNGITQASPPRATGAASRGERWPRNHCTSPCEIHSTEDTDALIDKILQWMLAKHNDMRCRSLLVYWNTAATAIDHSGDQEKCSRMLVRTSRWARLEADAIMRAGFIFCPYHVEVWWYDIADLLRKLCLACAIVYLDEEGIVQSLVAMTICFAAICINLSQHPEAARLVQIFTITTHGLLFYTLMLGIYLSCVETTTTGEVLIENLLVWPCLLEVINPSSNEERPTTPRAAEEAHATEEDDGGGGDSGTVAIHARHQLLTAMSLKHEGDNDELTEACRHRMSTDGQRSVRVLGPQRVNPLYAAAGLCERPPDDDDDEVRYTGRLATASKGNGLGIQEVINPLSNEERPTTPRAVEEAHTTEEDDGGGGDSGTVAIHTRHQLLTAMSLKHEGDNDELTEACRHRMSTDGQRSVRVLGPQRVNPLCAAAGLCERPRDDDDDEAPLLWVAVVPPLHLPTIRLLEV</sequence>
<reference evidence="3 4" key="1">
    <citation type="journal article" date="2015" name="Genome Biol. Evol.">
        <title>Comparative Genomics of a Bacterivorous Green Alga Reveals Evolutionary Causalities and Consequences of Phago-Mixotrophic Mode of Nutrition.</title>
        <authorList>
            <person name="Burns J.A."/>
            <person name="Paasch A."/>
            <person name="Narechania A."/>
            <person name="Kim E."/>
        </authorList>
    </citation>
    <scope>NUCLEOTIDE SEQUENCE [LARGE SCALE GENOMIC DNA]</scope>
    <source>
        <strain evidence="3 4">PLY_AMNH</strain>
    </source>
</reference>
<feature type="transmembrane region" description="Helical" evidence="2">
    <location>
        <begin position="1445"/>
        <end position="1464"/>
    </location>
</feature>
<feature type="transmembrane region" description="Helical" evidence="2">
    <location>
        <begin position="1034"/>
        <end position="1051"/>
    </location>
</feature>
<keyword evidence="2" id="KW-1133">Transmembrane helix</keyword>
<dbReference type="SMART" id="SM01411">
    <property type="entry name" value="Ephrin_rec_like"/>
    <property type="match status" value="2"/>
</dbReference>
<dbReference type="Proteomes" id="UP001190700">
    <property type="component" value="Unassembled WGS sequence"/>
</dbReference>
<feature type="region of interest" description="Disordered" evidence="1">
    <location>
        <begin position="1953"/>
        <end position="1980"/>
    </location>
</feature>
<dbReference type="PANTHER" id="PTHR11319">
    <property type="entry name" value="G PROTEIN-COUPLED RECEPTOR-RELATED"/>
    <property type="match status" value="1"/>
</dbReference>
<accession>A0AAE0BRH5</accession>
<feature type="region of interest" description="Disordered" evidence="1">
    <location>
        <begin position="49"/>
        <end position="136"/>
    </location>
</feature>
<feature type="compositionally biased region" description="Polar residues" evidence="1">
    <location>
        <begin position="208"/>
        <end position="221"/>
    </location>
</feature>
<feature type="compositionally biased region" description="Polar residues" evidence="1">
    <location>
        <begin position="1609"/>
        <end position="1619"/>
    </location>
</feature>
<evidence type="ECO:0000313" key="4">
    <source>
        <dbReference type="Proteomes" id="UP001190700"/>
    </source>
</evidence>
<dbReference type="EMBL" id="LGRX02033392">
    <property type="protein sequence ID" value="KAK3241436.1"/>
    <property type="molecule type" value="Genomic_DNA"/>
</dbReference>
<feature type="compositionally biased region" description="Pro residues" evidence="1">
    <location>
        <begin position="223"/>
        <end position="238"/>
    </location>
</feature>
<feature type="compositionally biased region" description="Pro residues" evidence="1">
    <location>
        <begin position="118"/>
        <end position="128"/>
    </location>
</feature>
<feature type="compositionally biased region" description="Low complexity" evidence="1">
    <location>
        <begin position="60"/>
        <end position="70"/>
    </location>
</feature>
<feature type="transmembrane region" description="Helical" evidence="2">
    <location>
        <begin position="1338"/>
        <end position="1358"/>
    </location>
</feature>
<feature type="compositionally biased region" description="Basic and acidic residues" evidence="1">
    <location>
        <begin position="1954"/>
        <end position="1970"/>
    </location>
</feature>
<evidence type="ECO:0000313" key="3">
    <source>
        <dbReference type="EMBL" id="KAK3241436.1"/>
    </source>
</evidence>
<feature type="region of interest" description="Disordered" evidence="1">
    <location>
        <begin position="1830"/>
        <end position="1859"/>
    </location>
</feature>
<keyword evidence="2" id="KW-0472">Membrane</keyword>
<proteinExistence type="predicted"/>
<feature type="transmembrane region" description="Helical" evidence="2">
    <location>
        <begin position="1401"/>
        <end position="1424"/>
    </location>
</feature>
<keyword evidence="4" id="KW-1185">Reference proteome</keyword>
<dbReference type="PANTHER" id="PTHR11319:SF35">
    <property type="entry name" value="OUTER MEMBRANE PROTEIN PMPC-RELATED"/>
    <property type="match status" value="1"/>
</dbReference>
<feature type="transmembrane region" description="Helical" evidence="2">
    <location>
        <begin position="1494"/>
        <end position="1515"/>
    </location>
</feature>
<dbReference type="Gene3D" id="2.10.50.10">
    <property type="entry name" value="Tumor Necrosis Factor Receptor, subunit A, domain 2"/>
    <property type="match status" value="1"/>
</dbReference>
<organism evidence="3 4">
    <name type="scientific">Cymbomonas tetramitiformis</name>
    <dbReference type="NCBI Taxonomy" id="36881"/>
    <lineage>
        <taxon>Eukaryota</taxon>
        <taxon>Viridiplantae</taxon>
        <taxon>Chlorophyta</taxon>
        <taxon>Pyramimonadophyceae</taxon>
        <taxon>Pyramimonadales</taxon>
        <taxon>Pyramimonadaceae</taxon>
        <taxon>Cymbomonas</taxon>
    </lineage>
</organism>
<feature type="region of interest" description="Disordered" evidence="1">
    <location>
        <begin position="157"/>
        <end position="244"/>
    </location>
</feature>
<feature type="region of interest" description="Disordered" evidence="1">
    <location>
        <begin position="1572"/>
        <end position="1597"/>
    </location>
</feature>
<protein>
    <recommendedName>
        <fullName evidence="5">Tyrosine-protein kinase ephrin type A/B receptor-like domain-containing protein</fullName>
    </recommendedName>
</protein>
<evidence type="ECO:0000256" key="2">
    <source>
        <dbReference type="SAM" id="Phobius"/>
    </source>
</evidence>
<feature type="transmembrane region" description="Helical" evidence="2">
    <location>
        <begin position="1781"/>
        <end position="1800"/>
    </location>
</feature>
<evidence type="ECO:0008006" key="5">
    <source>
        <dbReference type="Google" id="ProtNLM"/>
    </source>
</evidence>
<evidence type="ECO:0000256" key="1">
    <source>
        <dbReference type="SAM" id="MobiDB-lite"/>
    </source>
</evidence>
<feature type="region of interest" description="Disordered" evidence="1">
    <location>
        <begin position="1609"/>
        <end position="1640"/>
    </location>
</feature>
<name>A0AAE0BRH5_9CHLO</name>
<feature type="compositionally biased region" description="Basic and acidic residues" evidence="1">
    <location>
        <begin position="1831"/>
        <end position="1847"/>
    </location>
</feature>